<evidence type="ECO:0000256" key="3">
    <source>
        <dbReference type="ARBA" id="ARBA00023163"/>
    </source>
</evidence>
<gene>
    <name evidence="6" type="ORF">SAMN02982917_6132</name>
</gene>
<accession>A0A1X7HJH7</accession>
<keyword evidence="2" id="KW-0238">DNA-binding</keyword>
<dbReference type="Gene3D" id="1.10.10.10">
    <property type="entry name" value="Winged helix-like DNA-binding domain superfamily/Winged helix DNA-binding domain"/>
    <property type="match status" value="1"/>
</dbReference>
<dbReference type="PANTHER" id="PTHR30136:SF39">
    <property type="entry name" value="TRANSCRIPTIONAL REGULATORY PROTEIN"/>
    <property type="match status" value="1"/>
</dbReference>
<feature type="domain" description="HTH iclR-type" evidence="4">
    <location>
        <begin position="16"/>
        <end position="77"/>
    </location>
</feature>
<keyword evidence="1" id="KW-0805">Transcription regulation</keyword>
<dbReference type="GO" id="GO:0003700">
    <property type="term" value="F:DNA-binding transcription factor activity"/>
    <property type="evidence" value="ECO:0007669"/>
    <property type="project" value="TreeGrafter"/>
</dbReference>
<feature type="domain" description="IclR-ED" evidence="5">
    <location>
        <begin position="78"/>
        <end position="233"/>
    </location>
</feature>
<dbReference type="Pfam" id="PF01614">
    <property type="entry name" value="IclR_C"/>
    <property type="match status" value="2"/>
</dbReference>
<dbReference type="InterPro" id="IPR050707">
    <property type="entry name" value="HTH_MetabolicPath_Reg"/>
</dbReference>
<dbReference type="Gene3D" id="3.30.450.40">
    <property type="match status" value="2"/>
</dbReference>
<organism evidence="6 7">
    <name type="scientific">Azospirillum oryzae</name>
    <dbReference type="NCBI Taxonomy" id="286727"/>
    <lineage>
        <taxon>Bacteria</taxon>
        <taxon>Pseudomonadati</taxon>
        <taxon>Pseudomonadota</taxon>
        <taxon>Alphaproteobacteria</taxon>
        <taxon>Rhodospirillales</taxon>
        <taxon>Azospirillaceae</taxon>
        <taxon>Azospirillum</taxon>
    </lineage>
</organism>
<dbReference type="GO" id="GO:0045892">
    <property type="term" value="P:negative regulation of DNA-templated transcription"/>
    <property type="evidence" value="ECO:0007669"/>
    <property type="project" value="TreeGrafter"/>
</dbReference>
<evidence type="ECO:0000259" key="4">
    <source>
        <dbReference type="PROSITE" id="PS51077"/>
    </source>
</evidence>
<evidence type="ECO:0000313" key="7">
    <source>
        <dbReference type="Proteomes" id="UP000192936"/>
    </source>
</evidence>
<evidence type="ECO:0000259" key="5">
    <source>
        <dbReference type="PROSITE" id="PS51078"/>
    </source>
</evidence>
<dbReference type="PANTHER" id="PTHR30136">
    <property type="entry name" value="HELIX-TURN-HELIX TRANSCRIPTIONAL REGULATOR, ICLR FAMILY"/>
    <property type="match status" value="1"/>
</dbReference>
<dbReference type="InterPro" id="IPR014757">
    <property type="entry name" value="Tscrpt_reg_IclR_C"/>
</dbReference>
<dbReference type="GO" id="GO:0003677">
    <property type="term" value="F:DNA binding"/>
    <property type="evidence" value="ECO:0007669"/>
    <property type="project" value="UniProtKB-KW"/>
</dbReference>
<dbReference type="InterPro" id="IPR036390">
    <property type="entry name" value="WH_DNA-bd_sf"/>
</dbReference>
<dbReference type="RefSeq" id="WP_085090993.1">
    <property type="nucleotide sequence ID" value="NZ_FXAK01000008.1"/>
</dbReference>
<dbReference type="SMART" id="SM00346">
    <property type="entry name" value="HTH_ICLR"/>
    <property type="match status" value="1"/>
</dbReference>
<protein>
    <submittedName>
        <fullName evidence="6">Transcriptional regulator, IclR family</fullName>
    </submittedName>
</protein>
<dbReference type="InterPro" id="IPR029016">
    <property type="entry name" value="GAF-like_dom_sf"/>
</dbReference>
<dbReference type="STRING" id="286727.SAMN02982917_6132"/>
<evidence type="ECO:0000256" key="2">
    <source>
        <dbReference type="ARBA" id="ARBA00023125"/>
    </source>
</evidence>
<name>A0A1X7HJH7_9PROT</name>
<dbReference type="SUPFAM" id="SSF55781">
    <property type="entry name" value="GAF domain-like"/>
    <property type="match status" value="1"/>
</dbReference>
<dbReference type="PROSITE" id="PS51078">
    <property type="entry name" value="ICLR_ED"/>
    <property type="match status" value="1"/>
</dbReference>
<reference evidence="6 7" key="1">
    <citation type="submission" date="2017-04" db="EMBL/GenBank/DDBJ databases">
        <authorList>
            <person name="Afonso C.L."/>
            <person name="Miller P.J."/>
            <person name="Scott M.A."/>
            <person name="Spackman E."/>
            <person name="Goraichik I."/>
            <person name="Dimitrov K.M."/>
            <person name="Suarez D.L."/>
            <person name="Swayne D.E."/>
        </authorList>
    </citation>
    <scope>NUCLEOTIDE SEQUENCE [LARGE SCALE GENOMIC DNA]</scope>
    <source>
        <strain evidence="6 7">A2P</strain>
    </source>
</reference>
<dbReference type="AlphaFoldDB" id="A0A1X7HJH7"/>
<dbReference type="Proteomes" id="UP000192936">
    <property type="component" value="Unassembled WGS sequence"/>
</dbReference>
<dbReference type="Pfam" id="PF09339">
    <property type="entry name" value="HTH_IclR"/>
    <property type="match status" value="1"/>
</dbReference>
<dbReference type="SUPFAM" id="SSF46785">
    <property type="entry name" value="Winged helix' DNA-binding domain"/>
    <property type="match status" value="1"/>
</dbReference>
<keyword evidence="3" id="KW-0804">Transcription</keyword>
<dbReference type="EMBL" id="FXAK01000008">
    <property type="protein sequence ID" value="SMF86983.1"/>
    <property type="molecule type" value="Genomic_DNA"/>
</dbReference>
<sequence length="237" mass="25680">MTDAKANTTTASSGGVESVDRALSIVGCFQAGDHALSLTEIAARTGLYKSTILRLTVSLEKAGYLVRHQDKSYRLGPELMRLGGLYQRSLRLEDHVRPVLRQLMRESGESASFFRREGAWRICAFREDSTQAIRDHVHEGDRLPLDRGAAGHVLSRFAGTVSAADFAALPLRSFGERESETGAAAVPVFSQREGLVGALTLSGPLTRFTEDRVAVMAPLLLAAGRRLSETLGGHYPA</sequence>
<dbReference type="InterPro" id="IPR036388">
    <property type="entry name" value="WH-like_DNA-bd_sf"/>
</dbReference>
<evidence type="ECO:0000256" key="1">
    <source>
        <dbReference type="ARBA" id="ARBA00023015"/>
    </source>
</evidence>
<dbReference type="PROSITE" id="PS51077">
    <property type="entry name" value="HTH_ICLR"/>
    <property type="match status" value="1"/>
</dbReference>
<proteinExistence type="predicted"/>
<evidence type="ECO:0000313" key="6">
    <source>
        <dbReference type="EMBL" id="SMF86983.1"/>
    </source>
</evidence>
<dbReference type="InterPro" id="IPR005471">
    <property type="entry name" value="Tscrpt_reg_IclR_N"/>
</dbReference>